<feature type="transmembrane region" description="Helical" evidence="10">
    <location>
        <begin position="398"/>
        <end position="420"/>
    </location>
</feature>
<proteinExistence type="inferred from homology"/>
<evidence type="ECO:0000256" key="9">
    <source>
        <dbReference type="ARBA" id="ARBA00023136"/>
    </source>
</evidence>
<dbReference type="FunCoup" id="G0EFE3">
    <property type="interactions" value="72"/>
</dbReference>
<dbReference type="SUPFAM" id="SSF56784">
    <property type="entry name" value="HAD-like"/>
    <property type="match status" value="1"/>
</dbReference>
<dbReference type="SFLD" id="SFLDS00003">
    <property type="entry name" value="Haloacid_Dehalogenase"/>
    <property type="match status" value="1"/>
</dbReference>
<dbReference type="InterPro" id="IPR023214">
    <property type="entry name" value="HAD_sf"/>
</dbReference>
<keyword evidence="3 10" id="KW-0812">Transmembrane</keyword>
<feature type="transmembrane region" description="Helical" evidence="10">
    <location>
        <begin position="216"/>
        <end position="240"/>
    </location>
</feature>
<keyword evidence="13" id="KW-1185">Reference proteome</keyword>
<dbReference type="Gene3D" id="2.70.150.10">
    <property type="entry name" value="Calcium-transporting ATPase, cytoplasmic transduction domain A"/>
    <property type="match status" value="1"/>
</dbReference>
<evidence type="ECO:0000256" key="6">
    <source>
        <dbReference type="ARBA" id="ARBA00022840"/>
    </source>
</evidence>
<dbReference type="Gene3D" id="3.30.70.100">
    <property type="match status" value="2"/>
</dbReference>
<comment type="subcellular location">
    <subcellularLocation>
        <location evidence="1">Endomembrane system</location>
        <topology evidence="1">Multi-pass membrane protein</topology>
    </subcellularLocation>
</comment>
<dbReference type="InterPro" id="IPR059000">
    <property type="entry name" value="ATPase_P-type_domA"/>
</dbReference>
<dbReference type="InterPro" id="IPR023298">
    <property type="entry name" value="ATPase_P-typ_TM_dom_sf"/>
</dbReference>
<dbReference type="GO" id="GO:0055070">
    <property type="term" value="P:copper ion homeostasis"/>
    <property type="evidence" value="ECO:0007669"/>
    <property type="project" value="TreeGrafter"/>
</dbReference>
<dbReference type="PROSITE" id="PS50846">
    <property type="entry name" value="HMA_2"/>
    <property type="match status" value="1"/>
</dbReference>
<evidence type="ECO:0000259" key="11">
    <source>
        <dbReference type="PROSITE" id="PS50846"/>
    </source>
</evidence>
<dbReference type="InterPro" id="IPR027256">
    <property type="entry name" value="P-typ_ATPase_IB"/>
</dbReference>
<evidence type="ECO:0000256" key="1">
    <source>
        <dbReference type="ARBA" id="ARBA00004127"/>
    </source>
</evidence>
<dbReference type="GO" id="GO:0005524">
    <property type="term" value="F:ATP binding"/>
    <property type="evidence" value="ECO:0007669"/>
    <property type="project" value="UniProtKB-KW"/>
</dbReference>
<dbReference type="AlphaFoldDB" id="G0EFE3"/>
<dbReference type="PROSITE" id="PS00154">
    <property type="entry name" value="ATPASE_E1_E2"/>
    <property type="match status" value="1"/>
</dbReference>
<keyword evidence="7" id="KW-1278">Translocase</keyword>
<dbReference type="SUPFAM" id="SSF81653">
    <property type="entry name" value="Calcium ATPase, transduction domain A"/>
    <property type="match status" value="1"/>
</dbReference>
<dbReference type="InterPro" id="IPR008250">
    <property type="entry name" value="ATPase_P-typ_transduc_dom_A_sf"/>
</dbReference>
<reference evidence="12 13" key="1">
    <citation type="journal article" date="2011" name="Stand. Genomic Sci.">
        <title>Complete genome sequence of the hyperthermophilic chemolithoautotroph Pyrolobus fumarii type strain (1A).</title>
        <authorList>
            <person name="Anderson I."/>
            <person name="Goker M."/>
            <person name="Nolan M."/>
            <person name="Lucas S."/>
            <person name="Hammon N."/>
            <person name="Deshpande S."/>
            <person name="Cheng J.F."/>
            <person name="Tapia R."/>
            <person name="Han C."/>
            <person name="Goodwin L."/>
            <person name="Pitluck S."/>
            <person name="Huntemann M."/>
            <person name="Liolios K."/>
            <person name="Ivanova N."/>
            <person name="Pagani I."/>
            <person name="Mavromatis K."/>
            <person name="Ovchinikova G."/>
            <person name="Pati A."/>
            <person name="Chen A."/>
            <person name="Palaniappan K."/>
            <person name="Land M."/>
            <person name="Hauser L."/>
            <person name="Brambilla E.M."/>
            <person name="Huber H."/>
            <person name="Yasawong M."/>
            <person name="Rohde M."/>
            <person name="Spring S."/>
            <person name="Abt B."/>
            <person name="Sikorski J."/>
            <person name="Wirth R."/>
            <person name="Detter J.C."/>
            <person name="Woyke T."/>
            <person name="Bristow J."/>
            <person name="Eisen J.A."/>
            <person name="Markowitz V."/>
            <person name="Hugenholtz P."/>
            <person name="Kyrpides N.C."/>
            <person name="Klenk H.P."/>
            <person name="Lapidus A."/>
        </authorList>
    </citation>
    <scope>NUCLEOTIDE SEQUENCE [LARGE SCALE GENOMIC DNA]</scope>
    <source>
        <strain evidence="13">DSM 11204 / 1A</strain>
    </source>
</reference>
<evidence type="ECO:0000256" key="5">
    <source>
        <dbReference type="ARBA" id="ARBA00022741"/>
    </source>
</evidence>
<dbReference type="Pfam" id="PF00403">
    <property type="entry name" value="HMA"/>
    <property type="match status" value="1"/>
</dbReference>
<dbReference type="SFLD" id="SFLDG00002">
    <property type="entry name" value="C1.7:_P-type_atpase_like"/>
    <property type="match status" value="1"/>
</dbReference>
<dbReference type="PANTHER" id="PTHR43520">
    <property type="entry name" value="ATP7, ISOFORM B"/>
    <property type="match status" value="1"/>
</dbReference>
<comment type="similarity">
    <text evidence="2">Belongs to the cation transport ATPase (P-type) (TC 3.A.3) family. Type IB subfamily.</text>
</comment>
<dbReference type="OrthoDB" id="8588at2157"/>
<dbReference type="SFLD" id="SFLDF00027">
    <property type="entry name" value="p-type_atpase"/>
    <property type="match status" value="1"/>
</dbReference>
<dbReference type="GeneID" id="11139958"/>
<keyword evidence="8 10" id="KW-1133">Transmembrane helix</keyword>
<evidence type="ECO:0000256" key="7">
    <source>
        <dbReference type="ARBA" id="ARBA00022967"/>
    </source>
</evidence>
<feature type="transmembrane region" description="Helical" evidence="10">
    <location>
        <begin position="739"/>
        <end position="763"/>
    </location>
</feature>
<dbReference type="InParanoid" id="G0EFE3"/>
<evidence type="ECO:0000256" key="2">
    <source>
        <dbReference type="ARBA" id="ARBA00006024"/>
    </source>
</evidence>
<gene>
    <name evidence="12" type="ordered locus">Pyrfu_0314</name>
</gene>
<feature type="transmembrane region" description="Helical" evidence="10">
    <location>
        <begin position="246"/>
        <end position="263"/>
    </location>
</feature>
<dbReference type="RefSeq" id="WP_014025863.1">
    <property type="nucleotide sequence ID" value="NC_015931.1"/>
</dbReference>
<evidence type="ECO:0000256" key="3">
    <source>
        <dbReference type="ARBA" id="ARBA00022692"/>
    </source>
</evidence>
<dbReference type="Pfam" id="PF00122">
    <property type="entry name" value="E1-E2_ATPase"/>
    <property type="match status" value="1"/>
</dbReference>
<dbReference type="eggNOG" id="arCOG01576">
    <property type="taxonomic scope" value="Archaea"/>
</dbReference>
<dbReference type="InterPro" id="IPR023299">
    <property type="entry name" value="ATPase_P-typ_cyto_dom_N"/>
</dbReference>
<dbReference type="PRINTS" id="PR00119">
    <property type="entry name" value="CATATPASE"/>
</dbReference>
<keyword evidence="9 10" id="KW-0472">Membrane</keyword>
<dbReference type="Gene3D" id="3.40.1110.10">
    <property type="entry name" value="Calcium-transporting ATPase, cytoplasmic domain N"/>
    <property type="match status" value="1"/>
</dbReference>
<keyword evidence="6" id="KW-0067">ATP-binding</keyword>
<dbReference type="InterPro" id="IPR006121">
    <property type="entry name" value="HMA_dom"/>
</dbReference>
<sequence>MGRKLIRIELLGVECASCVYAVSYALRKLEGVVEVRPYPSSSIVDVYIDEESRVSIRDVVDAVRRVGYDVRLESRVFIVSGLSPEHERLVEERLRRVDGVYDVVASSTSSSVLIVYNPHQLKVDDAKRFLEELGFRVEGVSSKPRGASGDTIPLRVALLVLAMGVFVEALNFLGFRLMSALVGLPLSLLVVLLLARRLYVKGFRALLIRAPTMESLVAIATGIAILYSAAVLTLSVIGGMEVRETYFGAALLVLGFVLTGMSIESKARRRALESLEKRVEELLPARVLVEEKGAVSEKPLAEVRPGSIVVVREGDRIGVDGVVVSGEALVDESLVSGESKPVLKKPGDWVVAGSLVVDGFLRVRVVRVGDQTLLKQIALLAEMAKLGKPRVQRIADRFASMLTWLSIATSTSAFAIWLLLGAGIDVALSRAIAVLVVTCPCALGIAVPLTMSASIHRLLEAGILVRNSEVLEKAVRVDTLVFDKTGTLTEGKLVVERVYTLTDISADEIIRLAAIAEKSVNHPIAKAIVEYARARGLDVSTNPSRVDYIKGMGVVADINGLVVAIGSEKLVEQMIGPESLRGVADIVGGYAGTRVYVVVGDKLAGVILLKDEVRRDAIEAISVLKARGYRIAILSGDSREAVEEIARVLGVTEYYYRVEPIDKAKIIRKMQSSGRVVAMVGDGINDAIALSQADVGIAVHRGTEIAKEAGDAILLRDDLTLIPRFLEAAKKVNRAAKVALLWATVYNASLIPVAAGVLAPFGITLRPEYAALAMSLSSLSVTMWSLRVRHMKV</sequence>
<evidence type="ECO:0000256" key="10">
    <source>
        <dbReference type="SAM" id="Phobius"/>
    </source>
</evidence>
<feature type="transmembrane region" description="Helical" evidence="10">
    <location>
        <begin position="177"/>
        <end position="195"/>
    </location>
</feature>
<feature type="transmembrane region" description="Helical" evidence="10">
    <location>
        <begin position="426"/>
        <end position="449"/>
    </location>
</feature>
<keyword evidence="4" id="KW-0479">Metal-binding</keyword>
<feature type="domain" description="HMA" evidence="11">
    <location>
        <begin position="4"/>
        <end position="71"/>
    </location>
</feature>
<protein>
    <submittedName>
        <fullName evidence="12">Heavy metal translocating P-type ATPase</fullName>
    </submittedName>
</protein>
<dbReference type="Proteomes" id="UP000001037">
    <property type="component" value="Chromosome"/>
</dbReference>
<dbReference type="EMBL" id="CP002838">
    <property type="protein sequence ID" value="AEM38186.1"/>
    <property type="molecule type" value="Genomic_DNA"/>
</dbReference>
<keyword evidence="5" id="KW-0547">Nucleotide-binding</keyword>
<dbReference type="CDD" id="cd00371">
    <property type="entry name" value="HMA"/>
    <property type="match status" value="1"/>
</dbReference>
<evidence type="ECO:0000313" key="12">
    <source>
        <dbReference type="EMBL" id="AEM38186.1"/>
    </source>
</evidence>
<dbReference type="PANTHER" id="PTHR43520:SF8">
    <property type="entry name" value="P-TYPE CU(+) TRANSPORTER"/>
    <property type="match status" value="1"/>
</dbReference>
<organism evidence="12 13">
    <name type="scientific">Pyrolobus fumarii (strain DSM 11204 / 1A)</name>
    <dbReference type="NCBI Taxonomy" id="694429"/>
    <lineage>
        <taxon>Archaea</taxon>
        <taxon>Thermoproteota</taxon>
        <taxon>Thermoprotei</taxon>
        <taxon>Desulfurococcales</taxon>
        <taxon>Pyrodictiaceae</taxon>
        <taxon>Pyrolobus</taxon>
    </lineage>
</organism>
<dbReference type="PRINTS" id="PR00943">
    <property type="entry name" value="CUATPASE"/>
</dbReference>
<dbReference type="GO" id="GO:0016887">
    <property type="term" value="F:ATP hydrolysis activity"/>
    <property type="evidence" value="ECO:0007669"/>
    <property type="project" value="InterPro"/>
</dbReference>
<dbReference type="HOGENOM" id="CLU_001771_0_3_2"/>
<dbReference type="NCBIfam" id="TIGR01525">
    <property type="entry name" value="ATPase-IB_hvy"/>
    <property type="match status" value="1"/>
</dbReference>
<dbReference type="InterPro" id="IPR044492">
    <property type="entry name" value="P_typ_ATPase_HD_dom"/>
</dbReference>
<dbReference type="InterPro" id="IPR001757">
    <property type="entry name" value="P_typ_ATPase"/>
</dbReference>
<dbReference type="Pfam" id="PF00702">
    <property type="entry name" value="Hydrolase"/>
    <property type="match status" value="1"/>
</dbReference>
<dbReference type="GO" id="GO:0016020">
    <property type="term" value="C:membrane"/>
    <property type="evidence" value="ECO:0007669"/>
    <property type="project" value="InterPro"/>
</dbReference>
<dbReference type="SUPFAM" id="SSF55008">
    <property type="entry name" value="HMA, heavy metal-associated domain"/>
    <property type="match status" value="2"/>
</dbReference>
<dbReference type="GO" id="GO:0012505">
    <property type="term" value="C:endomembrane system"/>
    <property type="evidence" value="ECO:0007669"/>
    <property type="project" value="UniProtKB-SubCell"/>
</dbReference>
<dbReference type="KEGG" id="pfm:Pyrfu_0314"/>
<dbReference type="InterPro" id="IPR036163">
    <property type="entry name" value="HMA_dom_sf"/>
</dbReference>
<feature type="transmembrane region" description="Helical" evidence="10">
    <location>
        <begin position="769"/>
        <end position="786"/>
    </location>
</feature>
<dbReference type="eggNOG" id="arCOG02764">
    <property type="taxonomic scope" value="Archaea"/>
</dbReference>
<dbReference type="NCBIfam" id="TIGR01494">
    <property type="entry name" value="ATPase_P-type"/>
    <property type="match status" value="1"/>
</dbReference>
<dbReference type="GO" id="GO:0005507">
    <property type="term" value="F:copper ion binding"/>
    <property type="evidence" value="ECO:0007669"/>
    <property type="project" value="TreeGrafter"/>
</dbReference>
<dbReference type="STRING" id="694429.Pyrfu_0314"/>
<dbReference type="SUPFAM" id="SSF81665">
    <property type="entry name" value="Calcium ATPase, transmembrane domain M"/>
    <property type="match status" value="1"/>
</dbReference>
<name>G0EFE3_PYRF1</name>
<dbReference type="InterPro" id="IPR018303">
    <property type="entry name" value="ATPase_P-typ_P_site"/>
</dbReference>
<evidence type="ECO:0000256" key="8">
    <source>
        <dbReference type="ARBA" id="ARBA00022989"/>
    </source>
</evidence>
<dbReference type="Gene3D" id="3.40.50.1000">
    <property type="entry name" value="HAD superfamily/HAD-like"/>
    <property type="match status" value="1"/>
</dbReference>
<accession>G0EFE3</accession>
<evidence type="ECO:0000313" key="13">
    <source>
        <dbReference type="Proteomes" id="UP000001037"/>
    </source>
</evidence>
<dbReference type="InterPro" id="IPR036412">
    <property type="entry name" value="HAD-like_sf"/>
</dbReference>
<evidence type="ECO:0000256" key="4">
    <source>
        <dbReference type="ARBA" id="ARBA00022723"/>
    </source>
</evidence>
<dbReference type="NCBIfam" id="TIGR01511">
    <property type="entry name" value="ATPase-IB1_Cu"/>
    <property type="match status" value="1"/>
</dbReference>
<dbReference type="GO" id="GO:0043682">
    <property type="term" value="F:P-type divalent copper transporter activity"/>
    <property type="evidence" value="ECO:0007669"/>
    <property type="project" value="TreeGrafter"/>
</dbReference>